<keyword evidence="2" id="KW-1185">Reference proteome</keyword>
<organism evidence="1 2">
    <name type="scientific">Kingella oralis ATCC 51147</name>
    <dbReference type="NCBI Taxonomy" id="629741"/>
    <lineage>
        <taxon>Bacteria</taxon>
        <taxon>Pseudomonadati</taxon>
        <taxon>Pseudomonadota</taxon>
        <taxon>Betaproteobacteria</taxon>
        <taxon>Neisseriales</taxon>
        <taxon>Neisseriaceae</taxon>
        <taxon>Kingella</taxon>
    </lineage>
</organism>
<dbReference type="Proteomes" id="UP000003009">
    <property type="component" value="Unassembled WGS sequence"/>
</dbReference>
<accession>C4GLQ2</accession>
<dbReference type="HOGENOM" id="CLU_3217419_0_0_4"/>
<dbReference type="STRING" id="629741.GCWU000324_02623"/>
<reference evidence="1" key="1">
    <citation type="submission" date="2009-04" db="EMBL/GenBank/DDBJ databases">
        <authorList>
            <person name="Weinstock G."/>
            <person name="Sodergren E."/>
            <person name="Clifton S."/>
            <person name="Fulton L."/>
            <person name="Fulton B."/>
            <person name="Courtney L."/>
            <person name="Fronick C."/>
            <person name="Harrison M."/>
            <person name="Strong C."/>
            <person name="Farmer C."/>
            <person name="Delahaunty K."/>
            <person name="Markovic C."/>
            <person name="Hall O."/>
            <person name="Minx P."/>
            <person name="Tomlinson C."/>
            <person name="Mitreva M."/>
            <person name="Nelson J."/>
            <person name="Hou S."/>
            <person name="Wollam A."/>
            <person name="Pepin K.H."/>
            <person name="Johnson M."/>
            <person name="Bhonagiri V."/>
            <person name="Nash W.E."/>
            <person name="Warren W."/>
            <person name="Chinwalla A."/>
            <person name="Mardis E.R."/>
            <person name="Wilson R.K."/>
        </authorList>
    </citation>
    <scope>NUCLEOTIDE SEQUENCE [LARGE SCALE GENOMIC DNA]</scope>
    <source>
        <strain evidence="1">ATCC 51147</strain>
    </source>
</reference>
<comment type="caution">
    <text evidence="1">The sequence shown here is derived from an EMBL/GenBank/DDBJ whole genome shotgun (WGS) entry which is preliminary data.</text>
</comment>
<dbReference type="AlphaFoldDB" id="C4GLQ2"/>
<proteinExistence type="predicted"/>
<name>C4GLQ2_9NEIS</name>
<evidence type="ECO:0000313" key="1">
    <source>
        <dbReference type="EMBL" id="EEP67053.1"/>
    </source>
</evidence>
<gene>
    <name evidence="1" type="ORF">GCWU000324_02623</name>
</gene>
<sequence>MHFRFRKGFGLWIDGNGLMSTNRKRQPENGFDTFSGCLCVAQMD</sequence>
<evidence type="ECO:0000313" key="2">
    <source>
        <dbReference type="Proteomes" id="UP000003009"/>
    </source>
</evidence>
<dbReference type="EMBL" id="ACJW02000005">
    <property type="protein sequence ID" value="EEP67053.1"/>
    <property type="molecule type" value="Genomic_DNA"/>
</dbReference>
<protein>
    <submittedName>
        <fullName evidence="1">Uncharacterized protein</fullName>
    </submittedName>
</protein>